<dbReference type="GO" id="GO:0003700">
    <property type="term" value="F:DNA-binding transcription factor activity"/>
    <property type="evidence" value="ECO:0007669"/>
    <property type="project" value="InterPro"/>
</dbReference>
<dbReference type="PANTHER" id="PTHR46373:SF2">
    <property type="entry name" value="RWP-RK DOMAIN-CONTAINING PROTEIN"/>
    <property type="match status" value="1"/>
</dbReference>
<dbReference type="Pfam" id="PF02042">
    <property type="entry name" value="RWP-RK"/>
    <property type="match status" value="1"/>
</dbReference>
<sequence>MGRPQLVKLTTDNTTKLNEHVSVETPTNSFSEHSPCTFHLTPKSNMKSKTESVALMRASGMTKLSRGSPYSHPLHSMPKKSMSLPINYNPASANFEAFSLNFHLPLKIAAEKFGVRATAFKKRCRAIGIRHWPYRKVRSLRRSLQELSRCKEQGTLSDKQQYQLSIFKKQLDRLMAPETYGIDPSGRIPVSMNTFDSDEFNEDSQDEEMYSNIQSPRYGVTLDDCTISPAEGDKAFGDFSSLGHLRSFRKESSGGMYDTQLYRSNGTHIFKSLNASAMTSDGKEKLQFTSYDHYLHANQPQNKAQARNRSNFSFDTFTTCDENAQPSTGYGYDLMTNEFKYEDVRSLAEDSLSESHGIDYTSERFFDDVFLQISPDYGCLV</sequence>
<evidence type="ECO:0000313" key="8">
    <source>
        <dbReference type="EMBL" id="CCA20145.1"/>
    </source>
</evidence>
<organism evidence="8">
    <name type="scientific">Albugo laibachii Nc14</name>
    <dbReference type="NCBI Taxonomy" id="890382"/>
    <lineage>
        <taxon>Eukaryota</taxon>
        <taxon>Sar</taxon>
        <taxon>Stramenopiles</taxon>
        <taxon>Oomycota</taxon>
        <taxon>Peronosporomycetes</taxon>
        <taxon>Albuginales</taxon>
        <taxon>Albuginaceae</taxon>
        <taxon>Albugo</taxon>
    </lineage>
</organism>
<evidence type="ECO:0000256" key="1">
    <source>
        <dbReference type="ARBA" id="ARBA00004049"/>
    </source>
</evidence>
<dbReference type="GO" id="GO:0003677">
    <property type="term" value="F:DNA binding"/>
    <property type="evidence" value="ECO:0007669"/>
    <property type="project" value="UniProtKB-KW"/>
</dbReference>
<evidence type="ECO:0000256" key="2">
    <source>
        <dbReference type="ARBA" id="ARBA00023015"/>
    </source>
</evidence>
<reference evidence="8" key="1">
    <citation type="journal article" date="2011" name="PLoS Biol.">
        <title>Gene gain and loss during evolution of obligate parasitism in the white rust pathogen of Arabidopsis thaliana.</title>
        <authorList>
            <person name="Kemen E."/>
            <person name="Gardiner A."/>
            <person name="Schultz-Larsen T."/>
            <person name="Kemen A.C."/>
            <person name="Balmuth A.L."/>
            <person name="Robert-Seilaniantz A."/>
            <person name="Bailey K."/>
            <person name="Holub E."/>
            <person name="Studholme D.J."/>
            <person name="Maclean D."/>
            <person name="Jones J.D."/>
        </authorList>
    </citation>
    <scope>NUCLEOTIDE SEQUENCE</scope>
</reference>
<feature type="domain" description="RWP-RK" evidence="7">
    <location>
        <begin position="74"/>
        <end position="161"/>
    </location>
</feature>
<dbReference type="HOGENOM" id="CLU_042479_0_0_1"/>
<dbReference type="InterPro" id="IPR044607">
    <property type="entry name" value="RKD-like"/>
</dbReference>
<reference evidence="8" key="2">
    <citation type="submission" date="2011-02" db="EMBL/GenBank/DDBJ databases">
        <authorList>
            <person name="MacLean D."/>
        </authorList>
    </citation>
    <scope>NUCLEOTIDE SEQUENCE</scope>
</reference>
<keyword evidence="6" id="KW-0539">Nucleus</keyword>
<comment type="function">
    <text evidence="1">Putative transcription factor.</text>
</comment>
<dbReference type="InterPro" id="IPR003035">
    <property type="entry name" value="RWP-RK_dom"/>
</dbReference>
<evidence type="ECO:0000256" key="5">
    <source>
        <dbReference type="ARBA" id="ARBA00023163"/>
    </source>
</evidence>
<keyword evidence="3" id="KW-0175">Coiled coil</keyword>
<evidence type="ECO:0000259" key="7">
    <source>
        <dbReference type="PROSITE" id="PS51519"/>
    </source>
</evidence>
<proteinExistence type="predicted"/>
<name>F0WG11_9STRA</name>
<evidence type="ECO:0000256" key="6">
    <source>
        <dbReference type="ARBA" id="ARBA00023242"/>
    </source>
</evidence>
<dbReference type="PROSITE" id="PS51519">
    <property type="entry name" value="RWP_RK"/>
    <property type="match status" value="1"/>
</dbReference>
<protein>
    <submittedName>
        <fullName evidence="8">Uncharacterized protein AlNc14C87G5543</fullName>
    </submittedName>
</protein>
<dbReference type="EMBL" id="FR824132">
    <property type="protein sequence ID" value="CCA20145.1"/>
    <property type="molecule type" value="Genomic_DNA"/>
</dbReference>
<keyword evidence="4" id="KW-0238">DNA-binding</keyword>
<gene>
    <name evidence="8" type="primary">AlNc14C87G5543</name>
    <name evidence="8" type="ORF">ALNC14_062880</name>
</gene>
<keyword evidence="2" id="KW-0805">Transcription regulation</keyword>
<keyword evidence="5" id="KW-0804">Transcription</keyword>
<dbReference type="PANTHER" id="PTHR46373">
    <property type="entry name" value="PROTEIN RKD4"/>
    <property type="match status" value="1"/>
</dbReference>
<dbReference type="AlphaFoldDB" id="F0WG11"/>
<evidence type="ECO:0000256" key="3">
    <source>
        <dbReference type="ARBA" id="ARBA00023054"/>
    </source>
</evidence>
<accession>F0WG11</accession>
<evidence type="ECO:0000256" key="4">
    <source>
        <dbReference type="ARBA" id="ARBA00023125"/>
    </source>
</evidence>